<dbReference type="EMBL" id="JAGINX010000001">
    <property type="protein sequence ID" value="MBP2318700.1"/>
    <property type="molecule type" value="Genomic_DNA"/>
</dbReference>
<comment type="function">
    <text evidence="6 9">Catalyzes cyclization of the linear tetrapyrrole, hydroxymethylbilane, to the macrocyclic uroporphyrinogen III.</text>
</comment>
<keyword evidence="4 9" id="KW-0456">Lyase</keyword>
<evidence type="ECO:0000256" key="2">
    <source>
        <dbReference type="ARBA" id="ARBA00008133"/>
    </source>
</evidence>
<dbReference type="Pfam" id="PF02602">
    <property type="entry name" value="HEM4"/>
    <property type="match status" value="1"/>
</dbReference>
<protein>
    <recommendedName>
        <fullName evidence="7 9">Uroporphyrinogen-III synthase</fullName>
        <ecNumber evidence="3 9">4.2.1.75</ecNumber>
    </recommendedName>
</protein>
<dbReference type="CDD" id="cd06578">
    <property type="entry name" value="HemD"/>
    <property type="match status" value="1"/>
</dbReference>
<dbReference type="GO" id="GO:0004852">
    <property type="term" value="F:uroporphyrinogen-III synthase activity"/>
    <property type="evidence" value="ECO:0007669"/>
    <property type="project" value="UniProtKB-EC"/>
</dbReference>
<dbReference type="EC" id="4.2.1.75" evidence="3 9"/>
<sequence>MTRILLTRRPAQAGPLEAELREAGFDVGFLPLTAQRLPEDRTELTAAIERLEQGDFTVVMLTSGNTVRSLLTAGWSGDLPEDTEAAVTGPGTARVLQELTEIIDPWMPTREASAEGILAEIPHPPEDDCQLLLPQSAQARPRLAEGLAELGWEVTTVTAYETVPLDAAPLDDPLGAAPLSTGAPGVGSSAEPEGDVLLLTSSTAAQAAARLRLPAHLRLLAIGRPTAKTMEELGLPCAGVLPEISASGVRQALAR</sequence>
<accession>A0ABS4T2N2</accession>
<keyword evidence="12" id="KW-1185">Reference proteome</keyword>
<comment type="catalytic activity">
    <reaction evidence="8 9">
        <text>hydroxymethylbilane = uroporphyrinogen III + H2O</text>
        <dbReference type="Rhea" id="RHEA:18965"/>
        <dbReference type="ChEBI" id="CHEBI:15377"/>
        <dbReference type="ChEBI" id="CHEBI:57308"/>
        <dbReference type="ChEBI" id="CHEBI:57845"/>
        <dbReference type="EC" id="4.2.1.75"/>
    </reaction>
</comment>
<dbReference type="PANTHER" id="PTHR38042">
    <property type="entry name" value="UROPORPHYRINOGEN-III SYNTHASE, CHLOROPLASTIC"/>
    <property type="match status" value="1"/>
</dbReference>
<evidence type="ECO:0000256" key="8">
    <source>
        <dbReference type="ARBA" id="ARBA00048617"/>
    </source>
</evidence>
<evidence type="ECO:0000259" key="10">
    <source>
        <dbReference type="Pfam" id="PF02602"/>
    </source>
</evidence>
<organism evidence="11 12">
    <name type="scientific">Nesterenkonia lacusekhoensis</name>
    <dbReference type="NCBI Taxonomy" id="150832"/>
    <lineage>
        <taxon>Bacteria</taxon>
        <taxon>Bacillati</taxon>
        <taxon>Actinomycetota</taxon>
        <taxon>Actinomycetes</taxon>
        <taxon>Micrococcales</taxon>
        <taxon>Micrococcaceae</taxon>
        <taxon>Nesterenkonia</taxon>
    </lineage>
</organism>
<evidence type="ECO:0000256" key="7">
    <source>
        <dbReference type="ARBA" id="ARBA00040167"/>
    </source>
</evidence>
<dbReference type="InterPro" id="IPR039793">
    <property type="entry name" value="UROS/Hem4"/>
</dbReference>
<dbReference type="InterPro" id="IPR003754">
    <property type="entry name" value="4pyrrol_synth_uPrphyn_synth"/>
</dbReference>
<evidence type="ECO:0000256" key="3">
    <source>
        <dbReference type="ARBA" id="ARBA00013109"/>
    </source>
</evidence>
<evidence type="ECO:0000256" key="1">
    <source>
        <dbReference type="ARBA" id="ARBA00004772"/>
    </source>
</evidence>
<reference evidence="11 12" key="1">
    <citation type="submission" date="2021-03" db="EMBL/GenBank/DDBJ databases">
        <title>Sequencing the genomes of 1000 actinobacteria strains.</title>
        <authorList>
            <person name="Klenk H.-P."/>
        </authorList>
    </citation>
    <scope>NUCLEOTIDE SEQUENCE [LARGE SCALE GENOMIC DNA]</scope>
    <source>
        <strain evidence="11 12">DSM 12544</strain>
    </source>
</reference>
<evidence type="ECO:0000256" key="4">
    <source>
        <dbReference type="ARBA" id="ARBA00023239"/>
    </source>
</evidence>
<dbReference type="SUPFAM" id="SSF69618">
    <property type="entry name" value="HemD-like"/>
    <property type="match status" value="1"/>
</dbReference>
<dbReference type="InterPro" id="IPR036108">
    <property type="entry name" value="4pyrrol_syn_uPrphyn_synt_sf"/>
</dbReference>
<gene>
    <name evidence="11" type="ORF">JOF45_001719</name>
</gene>
<comment type="pathway">
    <text evidence="1 9">Porphyrin-containing compound metabolism; protoporphyrin-IX biosynthesis; coproporphyrinogen-III from 5-aminolevulinate: step 3/4.</text>
</comment>
<dbReference type="Proteomes" id="UP001519331">
    <property type="component" value="Unassembled WGS sequence"/>
</dbReference>
<dbReference type="PANTHER" id="PTHR38042:SF1">
    <property type="entry name" value="UROPORPHYRINOGEN-III SYNTHASE, CHLOROPLASTIC"/>
    <property type="match status" value="1"/>
</dbReference>
<keyword evidence="5 9" id="KW-0627">Porphyrin biosynthesis</keyword>
<feature type="domain" description="Tetrapyrrole biosynthesis uroporphyrinogen III synthase" evidence="10">
    <location>
        <begin position="16"/>
        <end position="240"/>
    </location>
</feature>
<dbReference type="Gene3D" id="3.40.50.10090">
    <property type="match status" value="2"/>
</dbReference>
<evidence type="ECO:0000313" key="11">
    <source>
        <dbReference type="EMBL" id="MBP2318700.1"/>
    </source>
</evidence>
<proteinExistence type="inferred from homology"/>
<name>A0ABS4T2N2_9MICC</name>
<evidence type="ECO:0000313" key="12">
    <source>
        <dbReference type="Proteomes" id="UP001519331"/>
    </source>
</evidence>
<evidence type="ECO:0000256" key="5">
    <source>
        <dbReference type="ARBA" id="ARBA00023244"/>
    </source>
</evidence>
<dbReference type="RefSeq" id="WP_210049115.1">
    <property type="nucleotide sequence ID" value="NZ_JAGINX010000001.1"/>
</dbReference>
<evidence type="ECO:0000256" key="9">
    <source>
        <dbReference type="RuleBase" id="RU366031"/>
    </source>
</evidence>
<comment type="caution">
    <text evidence="11">The sequence shown here is derived from an EMBL/GenBank/DDBJ whole genome shotgun (WGS) entry which is preliminary data.</text>
</comment>
<evidence type="ECO:0000256" key="6">
    <source>
        <dbReference type="ARBA" id="ARBA00037589"/>
    </source>
</evidence>
<comment type="similarity">
    <text evidence="2 9">Belongs to the uroporphyrinogen-III synthase family.</text>
</comment>